<keyword evidence="2" id="KW-0812">Transmembrane</keyword>
<keyword evidence="5" id="KW-0813">Transport</keyword>
<evidence type="ECO:0000256" key="2">
    <source>
        <dbReference type="SAM" id="Phobius"/>
    </source>
</evidence>
<evidence type="ECO:0000256" key="1">
    <source>
        <dbReference type="ARBA" id="ARBA00004651"/>
    </source>
</evidence>
<accession>A0A146G7Z5</accession>
<name>A0A146G7Z5_TERSA</name>
<feature type="domain" description="RCK C-terminal" evidence="4">
    <location>
        <begin position="265"/>
        <end position="350"/>
    </location>
</feature>
<dbReference type="Gene3D" id="1.10.287.70">
    <property type="match status" value="1"/>
</dbReference>
<evidence type="ECO:0000313" key="6">
    <source>
        <dbReference type="Proteomes" id="UP000076023"/>
    </source>
</evidence>
<dbReference type="PANTHER" id="PTHR43833:SF9">
    <property type="entry name" value="POTASSIUM CHANNEL PROTEIN YUGO-RELATED"/>
    <property type="match status" value="1"/>
</dbReference>
<dbReference type="Gene3D" id="3.30.70.1450">
    <property type="entry name" value="Regulator of K+ conductance, C-terminal domain"/>
    <property type="match status" value="1"/>
</dbReference>
<evidence type="ECO:0000259" key="3">
    <source>
        <dbReference type="PROSITE" id="PS51201"/>
    </source>
</evidence>
<dbReference type="AlphaFoldDB" id="A0A146G7Z5"/>
<dbReference type="InParanoid" id="A0A146G7Z5"/>
<dbReference type="GO" id="GO:0006813">
    <property type="term" value="P:potassium ion transport"/>
    <property type="evidence" value="ECO:0007669"/>
    <property type="project" value="InterPro"/>
</dbReference>
<dbReference type="InterPro" id="IPR013099">
    <property type="entry name" value="K_chnl_dom"/>
</dbReference>
<keyword evidence="5" id="KW-0407">Ion channel</keyword>
<dbReference type="Pfam" id="PF07885">
    <property type="entry name" value="Ion_trans_2"/>
    <property type="match status" value="1"/>
</dbReference>
<dbReference type="InterPro" id="IPR036291">
    <property type="entry name" value="NAD(P)-bd_dom_sf"/>
</dbReference>
<feature type="transmembrane region" description="Helical" evidence="2">
    <location>
        <begin position="45"/>
        <end position="62"/>
    </location>
</feature>
<dbReference type="Pfam" id="PF02254">
    <property type="entry name" value="TrkA_N"/>
    <property type="match status" value="1"/>
</dbReference>
<dbReference type="GO" id="GO:0008324">
    <property type="term" value="F:monoatomic cation transmembrane transporter activity"/>
    <property type="evidence" value="ECO:0007669"/>
    <property type="project" value="InterPro"/>
</dbReference>
<keyword evidence="5" id="KW-0406">Ion transport</keyword>
<keyword evidence="2" id="KW-0472">Membrane</keyword>
<dbReference type="InterPro" id="IPR050721">
    <property type="entry name" value="Trk_Ktr_HKT_K-transport"/>
</dbReference>
<proteinExistence type="predicted"/>
<dbReference type="InterPro" id="IPR006037">
    <property type="entry name" value="RCK_C"/>
</dbReference>
<dbReference type="STRING" id="690879.TSACC_21157"/>
<evidence type="ECO:0000313" key="5">
    <source>
        <dbReference type="EMBL" id="GAT32756.1"/>
    </source>
</evidence>
<comment type="subcellular location">
    <subcellularLocation>
        <location evidence="1">Cell membrane</location>
        <topology evidence="1">Multi-pass membrane protein</topology>
    </subcellularLocation>
</comment>
<dbReference type="SUPFAM" id="SSF116726">
    <property type="entry name" value="TrkA C-terminal domain-like"/>
    <property type="match status" value="1"/>
</dbReference>
<sequence>MLPLPTVSTGMKISRLRYRLLISVAIFSAVCLLGVIGYVILGWKLIDAVYMVVITIFGVGYGEVEPVDQTSERIFTILLIICGNSAAIYVVGEVVRTLTGGEIVKALGDMQESKKVEEISHHTIICGWGRIGQVLSAELAQAGHRFIIVDVDKERIADAHARGYLVVEGSATDEDTLVRAGINRADVLATVLPQDTLNVFITLTARNLNPLVRIIARGEQPATEKKLRQAGANEVILPATIGALRIAHSITKPSLTDFIGGKEGIGGADFHHLGLEIHELSLNQQGHLEGWTIGEIQRAAEGKLMVLAIRKPGGEILRKDLDTLALEKGDSLVVMAHPGKLPDFLVREVTDTEIV</sequence>
<comment type="caution">
    <text evidence="5">The sequence shown here is derived from an EMBL/GenBank/DDBJ whole genome shotgun (WGS) entry which is preliminary data.</text>
</comment>
<organism evidence="5 6">
    <name type="scientific">Terrimicrobium sacchariphilum</name>
    <dbReference type="NCBI Taxonomy" id="690879"/>
    <lineage>
        <taxon>Bacteria</taxon>
        <taxon>Pseudomonadati</taxon>
        <taxon>Verrucomicrobiota</taxon>
        <taxon>Terrimicrobiia</taxon>
        <taxon>Terrimicrobiales</taxon>
        <taxon>Terrimicrobiaceae</taxon>
        <taxon>Terrimicrobium</taxon>
    </lineage>
</organism>
<dbReference type="SUPFAM" id="SSF51735">
    <property type="entry name" value="NAD(P)-binding Rossmann-fold domains"/>
    <property type="match status" value="1"/>
</dbReference>
<reference evidence="6" key="1">
    <citation type="journal article" date="2017" name="Genome Announc.">
        <title>Draft Genome Sequence of Terrimicrobium sacchariphilum NM-5T, a Facultative Anaerobic Soil Bacterium of the Class Spartobacteria.</title>
        <authorList>
            <person name="Qiu Y.L."/>
            <person name="Tourlousse D.M."/>
            <person name="Matsuura N."/>
            <person name="Ohashi A."/>
            <person name="Sekiguchi Y."/>
        </authorList>
    </citation>
    <scope>NUCLEOTIDE SEQUENCE [LARGE SCALE GENOMIC DNA]</scope>
    <source>
        <strain evidence="6">NM-5</strain>
    </source>
</reference>
<protein>
    <submittedName>
        <fullName evidence="5">Voltage-gated potassium channel</fullName>
    </submittedName>
</protein>
<keyword evidence="2" id="KW-1133">Transmembrane helix</keyword>
<dbReference type="SUPFAM" id="SSF81324">
    <property type="entry name" value="Voltage-gated potassium channels"/>
    <property type="match status" value="1"/>
</dbReference>
<feature type="domain" description="RCK N-terminal" evidence="3">
    <location>
        <begin position="120"/>
        <end position="237"/>
    </location>
</feature>
<dbReference type="InterPro" id="IPR036721">
    <property type="entry name" value="RCK_C_sf"/>
</dbReference>
<gene>
    <name evidence="5" type="ORF">TSACC_21157</name>
</gene>
<evidence type="ECO:0000259" key="4">
    <source>
        <dbReference type="PROSITE" id="PS51202"/>
    </source>
</evidence>
<dbReference type="PANTHER" id="PTHR43833">
    <property type="entry name" value="POTASSIUM CHANNEL PROTEIN 2-RELATED-RELATED"/>
    <property type="match status" value="1"/>
</dbReference>
<dbReference type="PROSITE" id="PS51202">
    <property type="entry name" value="RCK_C"/>
    <property type="match status" value="1"/>
</dbReference>
<dbReference type="EMBL" id="BDCO01000002">
    <property type="protein sequence ID" value="GAT32756.1"/>
    <property type="molecule type" value="Genomic_DNA"/>
</dbReference>
<dbReference type="Gene3D" id="3.40.50.720">
    <property type="entry name" value="NAD(P)-binding Rossmann-like Domain"/>
    <property type="match status" value="1"/>
</dbReference>
<dbReference type="GO" id="GO:0005886">
    <property type="term" value="C:plasma membrane"/>
    <property type="evidence" value="ECO:0007669"/>
    <property type="project" value="UniProtKB-SubCell"/>
</dbReference>
<dbReference type="PROSITE" id="PS51201">
    <property type="entry name" value="RCK_N"/>
    <property type="match status" value="1"/>
</dbReference>
<feature type="transmembrane region" description="Helical" evidence="2">
    <location>
        <begin position="74"/>
        <end position="92"/>
    </location>
</feature>
<keyword evidence="6" id="KW-1185">Reference proteome</keyword>
<feature type="transmembrane region" description="Helical" evidence="2">
    <location>
        <begin position="20"/>
        <end position="39"/>
    </location>
</feature>
<dbReference type="InterPro" id="IPR003148">
    <property type="entry name" value="RCK_N"/>
</dbReference>
<dbReference type="Proteomes" id="UP000076023">
    <property type="component" value="Unassembled WGS sequence"/>
</dbReference>